<dbReference type="GO" id="GO:0061631">
    <property type="term" value="F:ubiquitin conjugating enzyme activity"/>
    <property type="evidence" value="ECO:0000318"/>
    <property type="project" value="GO_Central"/>
</dbReference>
<protein>
    <recommendedName>
        <fullName evidence="1">UBC core domain-containing protein</fullName>
    </recommendedName>
</protein>
<dbReference type="EMBL" id="KB097754">
    <property type="protein sequence ID" value="ESN90263.1"/>
    <property type="molecule type" value="Genomic_DNA"/>
</dbReference>
<dbReference type="EMBL" id="AMQM01008320">
    <property type="status" value="NOT_ANNOTATED_CDS"/>
    <property type="molecule type" value="Genomic_DNA"/>
</dbReference>
<dbReference type="EnsemblMetazoa" id="HelroT90827">
    <property type="protein sequence ID" value="HelroP90827"/>
    <property type="gene ID" value="HelroG90827"/>
</dbReference>
<dbReference type="SMART" id="SM00212">
    <property type="entry name" value="UBCc"/>
    <property type="match status" value="1"/>
</dbReference>
<dbReference type="CDD" id="cd23802">
    <property type="entry name" value="UBCc_UBE2Q"/>
    <property type="match status" value="1"/>
</dbReference>
<dbReference type="InterPro" id="IPR016135">
    <property type="entry name" value="UBQ-conjugating_enzyme/RWD"/>
</dbReference>
<reference evidence="3" key="3">
    <citation type="submission" date="2015-06" db="UniProtKB">
        <authorList>
            <consortium name="EnsemblMetazoa"/>
        </authorList>
    </citation>
    <scope>IDENTIFICATION</scope>
</reference>
<dbReference type="Gene3D" id="3.10.110.10">
    <property type="entry name" value="Ubiquitin Conjugating Enzyme"/>
    <property type="match status" value="1"/>
</dbReference>
<dbReference type="OMA" id="VFPKNHE"/>
<dbReference type="Proteomes" id="UP000015101">
    <property type="component" value="Unassembled WGS sequence"/>
</dbReference>
<evidence type="ECO:0000313" key="2">
    <source>
        <dbReference type="EMBL" id="ESN90263.1"/>
    </source>
</evidence>
<evidence type="ECO:0000259" key="1">
    <source>
        <dbReference type="PROSITE" id="PS50127"/>
    </source>
</evidence>
<organism evidence="3 4">
    <name type="scientific">Helobdella robusta</name>
    <name type="common">Californian leech</name>
    <dbReference type="NCBI Taxonomy" id="6412"/>
    <lineage>
        <taxon>Eukaryota</taxon>
        <taxon>Metazoa</taxon>
        <taxon>Spiralia</taxon>
        <taxon>Lophotrochozoa</taxon>
        <taxon>Annelida</taxon>
        <taxon>Clitellata</taxon>
        <taxon>Hirudinea</taxon>
        <taxon>Rhynchobdellida</taxon>
        <taxon>Glossiphoniidae</taxon>
        <taxon>Helobdella</taxon>
    </lineage>
</organism>
<dbReference type="GO" id="GO:0000209">
    <property type="term" value="P:protein polyubiquitination"/>
    <property type="evidence" value="ECO:0000318"/>
    <property type="project" value="GO_Central"/>
</dbReference>
<gene>
    <name evidence="3" type="primary">20217164</name>
    <name evidence="2" type="ORF">HELRODRAFT_90827</name>
</gene>
<dbReference type="eggNOG" id="KOG0897">
    <property type="taxonomic scope" value="Eukaryota"/>
</dbReference>
<accession>T1G7W7</accession>
<proteinExistence type="predicted"/>
<sequence>MACLARLKDDAKFLEKTFPRSHMRFQVLSANVDEVSCCFLPPKDSGDRADNGRIVLTANFLETYPQSAPIWFTESEESSMSEIFEKLSETSKQNNTICKQIRILVTELCKKFRTPPPEEIQLIDEYLKSIGDSMVAEADDEDADGTDEFHYEMDHCETQSIEDMTGIEKANLEILERLKQTQRQDHEKGSVSGSVQATDRLMKELKEIYKSQSFKQGTCFYSIELVHDSLYDWNIKLYKVDEDSLLHADMQTYKKETGLDYILLNCTFKDSYPFEPPFIRVIQPVISAGYVLAGGAICMELLTKHGWSSAYGLESLVLQIAATLVKGKARIQFGAPKVSGGVVDQFDFSSQSEPAEQSID</sequence>
<dbReference type="GeneID" id="20217164"/>
<dbReference type="PROSITE" id="PS50127">
    <property type="entry name" value="UBC_2"/>
    <property type="match status" value="1"/>
</dbReference>
<dbReference type="Pfam" id="PF00179">
    <property type="entry name" value="UQ_con"/>
    <property type="match status" value="1"/>
</dbReference>
<evidence type="ECO:0000313" key="3">
    <source>
        <dbReference type="EnsemblMetazoa" id="HelroP90827"/>
    </source>
</evidence>
<reference evidence="4" key="1">
    <citation type="submission" date="2012-12" db="EMBL/GenBank/DDBJ databases">
        <authorList>
            <person name="Hellsten U."/>
            <person name="Grimwood J."/>
            <person name="Chapman J.A."/>
            <person name="Shapiro H."/>
            <person name="Aerts A."/>
            <person name="Otillar R.P."/>
            <person name="Terry A.Y."/>
            <person name="Boore J.L."/>
            <person name="Simakov O."/>
            <person name="Marletaz F."/>
            <person name="Cho S.-J."/>
            <person name="Edsinger-Gonzales E."/>
            <person name="Havlak P."/>
            <person name="Kuo D.-H."/>
            <person name="Larsson T."/>
            <person name="Lv J."/>
            <person name="Arendt D."/>
            <person name="Savage R."/>
            <person name="Osoegawa K."/>
            <person name="de Jong P."/>
            <person name="Lindberg D.R."/>
            <person name="Seaver E.C."/>
            <person name="Weisblat D.A."/>
            <person name="Putnam N.H."/>
            <person name="Grigoriev I.V."/>
            <person name="Rokhsar D.S."/>
        </authorList>
    </citation>
    <scope>NUCLEOTIDE SEQUENCE</scope>
</reference>
<dbReference type="InParanoid" id="T1G7W7"/>
<dbReference type="GO" id="GO:0005634">
    <property type="term" value="C:nucleus"/>
    <property type="evidence" value="ECO:0000318"/>
    <property type="project" value="GO_Central"/>
</dbReference>
<dbReference type="AlphaFoldDB" id="T1G7W7"/>
<reference evidence="2 4" key="2">
    <citation type="journal article" date="2013" name="Nature">
        <title>Insights into bilaterian evolution from three spiralian genomes.</title>
        <authorList>
            <person name="Simakov O."/>
            <person name="Marletaz F."/>
            <person name="Cho S.J."/>
            <person name="Edsinger-Gonzales E."/>
            <person name="Havlak P."/>
            <person name="Hellsten U."/>
            <person name="Kuo D.H."/>
            <person name="Larsson T."/>
            <person name="Lv J."/>
            <person name="Arendt D."/>
            <person name="Savage R."/>
            <person name="Osoegawa K."/>
            <person name="de Jong P."/>
            <person name="Grimwood J."/>
            <person name="Chapman J.A."/>
            <person name="Shapiro H."/>
            <person name="Aerts A."/>
            <person name="Otillar R.P."/>
            <person name="Terry A.Y."/>
            <person name="Boore J.L."/>
            <person name="Grigoriev I.V."/>
            <person name="Lindberg D.R."/>
            <person name="Seaver E.C."/>
            <person name="Weisblat D.A."/>
            <person name="Putnam N.H."/>
            <person name="Rokhsar D.S."/>
        </authorList>
    </citation>
    <scope>NUCLEOTIDE SEQUENCE</scope>
</reference>
<dbReference type="OrthoDB" id="109543at2759"/>
<dbReference type="CTD" id="20217164"/>
<dbReference type="KEGG" id="hro:HELRODRAFT_90827"/>
<evidence type="ECO:0000313" key="4">
    <source>
        <dbReference type="Proteomes" id="UP000015101"/>
    </source>
</evidence>
<dbReference type="STRING" id="6412.T1G7W7"/>
<dbReference type="SUPFAM" id="SSF54495">
    <property type="entry name" value="UBC-like"/>
    <property type="match status" value="1"/>
</dbReference>
<dbReference type="InterPro" id="IPR000608">
    <property type="entry name" value="UBC"/>
</dbReference>
<dbReference type="RefSeq" id="XP_009031653.1">
    <property type="nucleotide sequence ID" value="XM_009033405.1"/>
</dbReference>
<dbReference type="HOGENOM" id="CLU_053863_0_0_1"/>
<feature type="domain" description="UBC core" evidence="1">
    <location>
        <begin position="196"/>
        <end position="360"/>
    </location>
</feature>
<name>T1G7W7_HELRO</name>
<keyword evidence="4" id="KW-1185">Reference proteome</keyword>
<dbReference type="FunCoup" id="T1G7W7">
    <property type="interactions" value="1752"/>
</dbReference>